<keyword evidence="10" id="KW-1185">Reference proteome</keyword>
<keyword evidence="5" id="KW-1133">Transmembrane helix</keyword>
<evidence type="ECO:0000256" key="2">
    <source>
        <dbReference type="ARBA" id="ARBA00006448"/>
    </source>
</evidence>
<dbReference type="PANTHER" id="PTHR34582:SF6">
    <property type="entry name" value="UPF0702 TRANSMEMBRANE PROTEIN YCAP"/>
    <property type="match status" value="1"/>
</dbReference>
<evidence type="ECO:0000259" key="8">
    <source>
        <dbReference type="Pfam" id="PF20730"/>
    </source>
</evidence>
<dbReference type="Pfam" id="PF20730">
    <property type="entry name" value="YetF_N"/>
    <property type="match status" value="1"/>
</dbReference>
<dbReference type="InterPro" id="IPR007353">
    <property type="entry name" value="DUF421"/>
</dbReference>
<evidence type="ECO:0000313" key="9">
    <source>
        <dbReference type="EMBL" id="MCS4488722.1"/>
    </source>
</evidence>
<accession>A0ABT2F8M0</accession>
<feature type="domain" description="YetF C-terminal" evidence="7">
    <location>
        <begin position="83"/>
        <end position="201"/>
    </location>
</feature>
<dbReference type="PANTHER" id="PTHR34582">
    <property type="entry name" value="UPF0702 TRANSMEMBRANE PROTEIN YCAP"/>
    <property type="match status" value="1"/>
</dbReference>
<feature type="domain" description="YetF-like N-terminal transmembrane" evidence="8">
    <location>
        <begin position="5"/>
        <end position="80"/>
    </location>
</feature>
<proteinExistence type="inferred from homology"/>
<protein>
    <submittedName>
        <fullName evidence="9">DUF421 domain-containing protein</fullName>
    </submittedName>
</protein>
<dbReference type="RefSeq" id="WP_259139112.1">
    <property type="nucleotide sequence ID" value="NZ_JANUXX010000008.1"/>
</dbReference>
<evidence type="ECO:0000256" key="1">
    <source>
        <dbReference type="ARBA" id="ARBA00004651"/>
    </source>
</evidence>
<comment type="similarity">
    <text evidence="2">Belongs to the UPF0702 family.</text>
</comment>
<dbReference type="Gene3D" id="3.30.240.20">
    <property type="entry name" value="bsu07140 like domains"/>
    <property type="match status" value="2"/>
</dbReference>
<dbReference type="InterPro" id="IPR023090">
    <property type="entry name" value="UPF0702_alpha/beta_dom_sf"/>
</dbReference>
<dbReference type="InterPro" id="IPR048454">
    <property type="entry name" value="YetF_N"/>
</dbReference>
<sequence length="211" mass="23057">MTLNYMDVAIKLFIGLLSLILVINISGKSNLAPTSASDQIQNYVLGGIIGGVIYSPAISILQYCIILLIWTVLVLSLKWLKTNSAFVKRVVDGKPIVLIKRGILDVEASRSAGLSASDVALKLRGQGIFKIKDVKRAVLEQNGQLIVVQAGEENPKYPLVTDGVIQQDILDSMDKSESWLLDKLAEEGYTDVSQIFIAEYSNGQLDVVAYE</sequence>
<dbReference type="Pfam" id="PF04239">
    <property type="entry name" value="DUF421"/>
    <property type="match status" value="1"/>
</dbReference>
<comment type="caution">
    <text evidence="9">The sequence shown here is derived from an EMBL/GenBank/DDBJ whole genome shotgun (WGS) entry which is preliminary data.</text>
</comment>
<keyword evidence="4" id="KW-0812">Transmembrane</keyword>
<evidence type="ECO:0000259" key="7">
    <source>
        <dbReference type="Pfam" id="PF04239"/>
    </source>
</evidence>
<evidence type="ECO:0000256" key="3">
    <source>
        <dbReference type="ARBA" id="ARBA00022475"/>
    </source>
</evidence>
<reference evidence="9 10" key="1">
    <citation type="journal article" date="2023" name="Int. J. Syst. Evol. Microbiol.">
        <title>Streptococcus sciuri sp. nov., Staphylococcus marylandisciuri sp. nov. and Staphylococcus americanisciuri sp. nov., isolated from faeces of eastern grey squirrel (Sciurus carolinensis).</title>
        <authorList>
            <person name="Volokhov D.V."/>
            <person name="Zagorodnyaya T.A."/>
            <person name="Furtak V.A."/>
            <person name="Nattanmai G."/>
            <person name="Randall L."/>
            <person name="Jose S."/>
            <person name="Gao Y."/>
            <person name="Eisenberg T."/>
            <person name="Delmonte P."/>
            <person name="Blom J."/>
            <person name="Mitchell K.K."/>
        </authorList>
    </citation>
    <scope>NUCLEOTIDE SEQUENCE [LARGE SCALE GENOMIC DNA]</scope>
    <source>
        <strain evidence="9 10">SQ9-PEA</strain>
    </source>
</reference>
<keyword evidence="6" id="KW-0472">Membrane</keyword>
<evidence type="ECO:0000256" key="6">
    <source>
        <dbReference type="ARBA" id="ARBA00023136"/>
    </source>
</evidence>
<evidence type="ECO:0000256" key="5">
    <source>
        <dbReference type="ARBA" id="ARBA00022989"/>
    </source>
</evidence>
<evidence type="ECO:0000313" key="10">
    <source>
        <dbReference type="Proteomes" id="UP001206548"/>
    </source>
</evidence>
<keyword evidence="3" id="KW-1003">Cell membrane</keyword>
<comment type="subcellular location">
    <subcellularLocation>
        <location evidence="1">Cell membrane</location>
        <topology evidence="1">Multi-pass membrane protein</topology>
    </subcellularLocation>
</comment>
<evidence type="ECO:0000256" key="4">
    <source>
        <dbReference type="ARBA" id="ARBA00022692"/>
    </source>
</evidence>
<dbReference type="EMBL" id="JANUXX010000008">
    <property type="protein sequence ID" value="MCS4488722.1"/>
    <property type="molecule type" value="Genomic_DNA"/>
</dbReference>
<organism evidence="9 10">
    <name type="scientific">Streptococcus sciuri</name>
    <dbReference type="NCBI Taxonomy" id="2973939"/>
    <lineage>
        <taxon>Bacteria</taxon>
        <taxon>Bacillati</taxon>
        <taxon>Bacillota</taxon>
        <taxon>Bacilli</taxon>
        <taxon>Lactobacillales</taxon>
        <taxon>Streptococcaceae</taxon>
        <taxon>Streptococcus</taxon>
    </lineage>
</organism>
<name>A0ABT2F8M0_9STRE</name>
<dbReference type="Proteomes" id="UP001206548">
    <property type="component" value="Unassembled WGS sequence"/>
</dbReference>
<gene>
    <name evidence="9" type="ORF">NXS10_07105</name>
</gene>